<gene>
    <name evidence="1" type="ORF">LOK49_LG02G03135</name>
</gene>
<sequence length="355" mass="39539">MDQNSQSHPPHVLIVPFPIQGHVNSMLKLAELFCLAGINVTFLNSEHNHCCLLRYTDFRSGFGPYAGFNFETIPDGFPADHLRSAVGDLHYNGWDHALRFTIDVAKEVGIPIISFCTVSASCFWTFFSIPKLIETGELPLRDLLSLAMSLSKILAEKSLPVGYRFRLADEELINHYLKLKINGDEKQYFDGYGYHGTSFEQTYRCYPASFIDKPQIENGDKIIMPPSALDRLASLPMSFELHNVATERISHCGVLEFIAEEGMIYMPYWVVKNMTLPKGTYVKLQPHTKDFLDVSNPKAISTIWPSTESTVFCSTVNITNAVAADIANATAAAAVNEPAKQPIKYSSSATVGSPW</sequence>
<dbReference type="EMBL" id="CM045760">
    <property type="protein sequence ID" value="KAI8025188.1"/>
    <property type="molecule type" value="Genomic_DNA"/>
</dbReference>
<name>A0ACC0IHQ9_9ERIC</name>
<proteinExistence type="predicted"/>
<accession>A0ACC0IHQ9</accession>
<dbReference type="Proteomes" id="UP001060215">
    <property type="component" value="Chromosome 3"/>
</dbReference>
<comment type="caution">
    <text evidence="1">The sequence shown here is derived from an EMBL/GenBank/DDBJ whole genome shotgun (WGS) entry which is preliminary data.</text>
</comment>
<evidence type="ECO:0000313" key="2">
    <source>
        <dbReference type="Proteomes" id="UP001060215"/>
    </source>
</evidence>
<evidence type="ECO:0000313" key="1">
    <source>
        <dbReference type="EMBL" id="KAI8025188.1"/>
    </source>
</evidence>
<reference evidence="1 2" key="1">
    <citation type="journal article" date="2022" name="Plant J.">
        <title>Chromosome-level genome of Camellia lanceoleosa provides a valuable resource for understanding genome evolution and self-incompatibility.</title>
        <authorList>
            <person name="Gong W."/>
            <person name="Xiao S."/>
            <person name="Wang L."/>
            <person name="Liao Z."/>
            <person name="Chang Y."/>
            <person name="Mo W."/>
            <person name="Hu G."/>
            <person name="Li W."/>
            <person name="Zhao G."/>
            <person name="Zhu H."/>
            <person name="Hu X."/>
            <person name="Ji K."/>
            <person name="Xiang X."/>
            <person name="Song Q."/>
            <person name="Yuan D."/>
            <person name="Jin S."/>
            <person name="Zhang L."/>
        </authorList>
    </citation>
    <scope>NUCLEOTIDE SEQUENCE [LARGE SCALE GENOMIC DNA]</scope>
    <source>
        <strain evidence="1">SQ_2022a</strain>
    </source>
</reference>
<keyword evidence="2" id="KW-1185">Reference proteome</keyword>
<organism evidence="1 2">
    <name type="scientific">Camellia lanceoleosa</name>
    <dbReference type="NCBI Taxonomy" id="1840588"/>
    <lineage>
        <taxon>Eukaryota</taxon>
        <taxon>Viridiplantae</taxon>
        <taxon>Streptophyta</taxon>
        <taxon>Embryophyta</taxon>
        <taxon>Tracheophyta</taxon>
        <taxon>Spermatophyta</taxon>
        <taxon>Magnoliopsida</taxon>
        <taxon>eudicotyledons</taxon>
        <taxon>Gunneridae</taxon>
        <taxon>Pentapetalae</taxon>
        <taxon>asterids</taxon>
        <taxon>Ericales</taxon>
        <taxon>Theaceae</taxon>
        <taxon>Camellia</taxon>
    </lineage>
</organism>
<protein>
    <submittedName>
        <fullName evidence="1">Uncharacterized protein</fullName>
    </submittedName>
</protein>